<evidence type="ECO:0000256" key="1">
    <source>
        <dbReference type="SAM" id="MobiDB-lite"/>
    </source>
</evidence>
<feature type="compositionally biased region" description="Polar residues" evidence="1">
    <location>
        <begin position="55"/>
        <end position="71"/>
    </location>
</feature>
<gene>
    <name evidence="2" type="ORF">EMPS_08052</name>
</gene>
<feature type="compositionally biased region" description="Basic and acidic residues" evidence="1">
    <location>
        <begin position="161"/>
        <end position="172"/>
    </location>
</feature>
<feature type="compositionally biased region" description="Basic and acidic residues" evidence="1">
    <location>
        <begin position="583"/>
        <end position="597"/>
    </location>
</feature>
<name>A0A9P3HFC4_9FUNG</name>
<accession>A0A9P3HFC4</accession>
<feature type="compositionally biased region" description="Low complexity" evidence="1">
    <location>
        <begin position="683"/>
        <end position="693"/>
    </location>
</feature>
<feature type="compositionally biased region" description="Low complexity" evidence="1">
    <location>
        <begin position="276"/>
        <end position="287"/>
    </location>
</feature>
<protein>
    <submittedName>
        <fullName evidence="2">Uncharacterized protein</fullName>
    </submittedName>
</protein>
<evidence type="ECO:0000313" key="3">
    <source>
        <dbReference type="Proteomes" id="UP000827284"/>
    </source>
</evidence>
<organism evidence="2 3">
    <name type="scientific">Entomortierella parvispora</name>
    <dbReference type="NCBI Taxonomy" id="205924"/>
    <lineage>
        <taxon>Eukaryota</taxon>
        <taxon>Fungi</taxon>
        <taxon>Fungi incertae sedis</taxon>
        <taxon>Mucoromycota</taxon>
        <taxon>Mortierellomycotina</taxon>
        <taxon>Mortierellomycetes</taxon>
        <taxon>Mortierellales</taxon>
        <taxon>Mortierellaceae</taxon>
        <taxon>Entomortierella</taxon>
    </lineage>
</organism>
<feature type="region of interest" description="Disordered" evidence="1">
    <location>
        <begin position="664"/>
        <end position="746"/>
    </location>
</feature>
<feature type="region of interest" description="Disordered" evidence="1">
    <location>
        <begin position="583"/>
        <end position="603"/>
    </location>
</feature>
<dbReference type="EMBL" id="BQFW01000011">
    <property type="protein sequence ID" value="GJJ75694.1"/>
    <property type="molecule type" value="Genomic_DNA"/>
</dbReference>
<feature type="compositionally biased region" description="Low complexity" evidence="1">
    <location>
        <begin position="41"/>
        <end position="54"/>
    </location>
</feature>
<sequence length="746" mass="84585">MPAIARRNTIHQHHPCQVETYDVAITNPFSSSLAEERNEFSPSESAHPSSSQQSDQTLQNTNPFVHTPTTYSRDKNGQFLPFPNSSTPSKPARDKSRRMSLDALKAPFGWGRHRRATCTELTPSETKTLQTPLSQSTLGYSREDIEVAQQEEILKTALYHDSARHGRGHDGRYVGQLSEESSSPSSRTSQKAPRPLSYNPFLQGDGNVYPLDQSDNVVTSFLGRKTEREADLIPVKIPARRRHSVFSDWSIEDCPQLLTGHKTQELQEQEPKDMSSSRSSLTRSMTLNSYPDDYQPQHRRHSSAVVQPPGNPASTYRARRNTVVLGRTMTMHSASYIRSPQRFQDSDPWEQRRQDSELLLAKDGYSCDQPVVSVRRPHSTLASLRRRESCSYAQDFASSPGGSISRPPRPWINTCTTRSTSLKSFGSENSPLFRTSSAYSDGLGDEMSTEPCKSKKSSNPYREFQLRPYGYEFEDDDEEEEKTDLDAFAERRRVHAQDQDHASVESNPCSAIEDDQVYYNALARQLTCHPYDDDEDFDIHRDGFSHLQHHGKDSIFRRSNGSLTKGFQASFYKLMASHQNEADDHDYDHQQHEDDSGSRSFRSRLGGVSASSFSFTGSAHSFTSSFRARVRLTRTKTVLQQVKKKISNAARTVLTEANKAAQGVGPLLSKRNTNDLSRSKLRTTQAQQQQSSAVDEYNPSLYDEDAEPYYDPLMTQPQPEHDKFQHRQQKEPPNNIDNRQERHTGR</sequence>
<feature type="compositionally biased region" description="Basic and acidic residues" evidence="1">
    <location>
        <begin position="719"/>
        <end position="730"/>
    </location>
</feature>
<comment type="caution">
    <text evidence="2">The sequence shown here is derived from an EMBL/GenBank/DDBJ whole genome shotgun (WGS) entry which is preliminary data.</text>
</comment>
<dbReference type="AlphaFoldDB" id="A0A9P3HFC4"/>
<feature type="region of interest" description="Disordered" evidence="1">
    <location>
        <begin position="159"/>
        <end position="207"/>
    </location>
</feature>
<feature type="region of interest" description="Disordered" evidence="1">
    <location>
        <begin position="32"/>
        <end position="98"/>
    </location>
</feature>
<reference evidence="2" key="1">
    <citation type="submission" date="2021-11" db="EMBL/GenBank/DDBJ databases">
        <authorList>
            <person name="Herlambang A."/>
            <person name="Guo Y."/>
            <person name="Takashima Y."/>
            <person name="Nishizawa T."/>
        </authorList>
    </citation>
    <scope>NUCLEOTIDE SEQUENCE</scope>
    <source>
        <strain evidence="2">E1425</strain>
    </source>
</reference>
<keyword evidence="3" id="KW-1185">Reference proteome</keyword>
<reference evidence="2" key="2">
    <citation type="journal article" date="2022" name="Microbiol. Resour. Announc.">
        <title>Whole-Genome Sequence of Entomortierella parvispora E1425, a Mucoromycotan Fungus Associated with Burkholderiaceae-Related Endosymbiotic Bacteria.</title>
        <authorList>
            <person name="Herlambang A."/>
            <person name="Guo Y."/>
            <person name="Takashima Y."/>
            <person name="Narisawa K."/>
            <person name="Ohta H."/>
            <person name="Nishizawa T."/>
        </authorList>
    </citation>
    <scope>NUCLEOTIDE SEQUENCE</scope>
    <source>
        <strain evidence="2">E1425</strain>
    </source>
</reference>
<evidence type="ECO:0000313" key="2">
    <source>
        <dbReference type="EMBL" id="GJJ75694.1"/>
    </source>
</evidence>
<dbReference type="Proteomes" id="UP000827284">
    <property type="component" value="Unassembled WGS sequence"/>
</dbReference>
<dbReference type="OrthoDB" id="2448399at2759"/>
<feature type="region of interest" description="Disordered" evidence="1">
    <location>
        <begin position="261"/>
        <end position="316"/>
    </location>
</feature>
<proteinExistence type="predicted"/>
<feature type="compositionally biased region" description="Basic and acidic residues" evidence="1">
    <location>
        <begin position="262"/>
        <end position="275"/>
    </location>
</feature>